<keyword evidence="2" id="KW-1185">Reference proteome</keyword>
<comment type="caution">
    <text evidence="1">The sequence shown here is derived from an EMBL/GenBank/DDBJ whole genome shotgun (WGS) entry which is preliminary data.</text>
</comment>
<accession>A0YGB0</accession>
<dbReference type="Proteomes" id="UP000004931">
    <property type="component" value="Unassembled WGS sequence"/>
</dbReference>
<evidence type="ECO:0000313" key="1">
    <source>
        <dbReference type="EMBL" id="EAW30136.1"/>
    </source>
</evidence>
<dbReference type="EMBL" id="AAVT01000010">
    <property type="protein sequence ID" value="EAW30136.1"/>
    <property type="molecule type" value="Genomic_DNA"/>
</dbReference>
<name>A0YGB0_9GAMM</name>
<proteinExistence type="predicted"/>
<sequence length="61" mass="6446">MQPFLTVIAINVIRNIEMMSLNSNATNGSGANATLGAFGFYPRSPGVAFRAGVDYTHLASI</sequence>
<gene>
    <name evidence="1" type="ORF">GP2143_11202</name>
</gene>
<reference evidence="1 2" key="1">
    <citation type="journal article" date="2010" name="J. Bacteriol.">
        <title>Genome sequence of the oligotrophic marine Gammaproteobacterium HTCC2143, isolated from the Oregon Coast.</title>
        <authorList>
            <person name="Oh H.M."/>
            <person name="Kang I."/>
            <person name="Ferriera S."/>
            <person name="Giovannoni S.J."/>
            <person name="Cho J.C."/>
        </authorList>
    </citation>
    <scope>NUCLEOTIDE SEQUENCE [LARGE SCALE GENOMIC DNA]</scope>
    <source>
        <strain evidence="1 2">HTCC2143</strain>
    </source>
</reference>
<dbReference type="STRING" id="247633.GP2143_11202"/>
<organism evidence="1 2">
    <name type="scientific">marine gamma proteobacterium HTCC2143</name>
    <dbReference type="NCBI Taxonomy" id="247633"/>
    <lineage>
        <taxon>Bacteria</taxon>
        <taxon>Pseudomonadati</taxon>
        <taxon>Pseudomonadota</taxon>
        <taxon>Gammaproteobacteria</taxon>
        <taxon>Cellvibrionales</taxon>
        <taxon>Spongiibacteraceae</taxon>
        <taxon>BD1-7 clade</taxon>
    </lineage>
</organism>
<dbReference type="AlphaFoldDB" id="A0YGB0"/>
<evidence type="ECO:0000313" key="2">
    <source>
        <dbReference type="Proteomes" id="UP000004931"/>
    </source>
</evidence>
<protein>
    <submittedName>
        <fullName evidence="1">Uncharacterized protein</fullName>
    </submittedName>
</protein>